<proteinExistence type="predicted"/>
<gene>
    <name evidence="9" type="ORF">Pcinc_024006</name>
</gene>
<comment type="caution">
    <text evidence="9">The sequence shown here is derived from an EMBL/GenBank/DDBJ whole genome shotgun (WGS) entry which is preliminary data.</text>
</comment>
<sequence length="372" mass="42056">MNTKVETCEQSRGVEEQSARWRRLQGMQETGISRDAVEGLTTGSTRGVGTKRRGEFRSENVFEVAFCLIHRSEYWKSNPRKFCDFCKCWIADNKPSIEFHERGKRHKESVQKRLAEMGRKGQEEYEAKLQEEDFLKAMEEAALKAYKADIEKNPDITGTTISEIAKASNAELVVGKKKGEVKKTEDAADSKKKDDHKPKVKVWHEAASPEGQSYYWNVETGESSWEAPAEGYLSLTEQKELKRKKSGSGNKTNNTTDNSSGSATQDTKVKKQKSGSKMSAPSIFGPAPKVEAYSTWQTIQQEPEKKQVDLQLPKVQQDEYYSPELVFEKPESSFQEKIVTLKQGAGEGGSVTFKKRKGTQDNSKIMKRRNDL</sequence>
<keyword evidence="3" id="KW-0863">Zinc-finger</keyword>
<evidence type="ECO:0000256" key="1">
    <source>
        <dbReference type="ARBA" id="ARBA00004123"/>
    </source>
</evidence>
<dbReference type="PANTHER" id="PTHR13173:SF10">
    <property type="entry name" value="WW DOMAIN-BINDING PROTEIN 4"/>
    <property type="match status" value="1"/>
</dbReference>
<feature type="domain" description="Matrin-type" evidence="8">
    <location>
        <begin position="81"/>
        <end position="112"/>
    </location>
</feature>
<dbReference type="Pfam" id="PF00397">
    <property type="entry name" value="WW"/>
    <property type="match status" value="1"/>
</dbReference>
<feature type="compositionally biased region" description="Polar residues" evidence="6">
    <location>
        <begin position="247"/>
        <end position="266"/>
    </location>
</feature>
<keyword evidence="5" id="KW-0539">Nucleus</keyword>
<evidence type="ECO:0000259" key="8">
    <source>
        <dbReference type="PROSITE" id="PS50171"/>
    </source>
</evidence>
<feature type="region of interest" description="Disordered" evidence="6">
    <location>
        <begin position="178"/>
        <end position="206"/>
    </location>
</feature>
<dbReference type="GO" id="GO:0000398">
    <property type="term" value="P:mRNA splicing, via spliceosome"/>
    <property type="evidence" value="ECO:0007669"/>
    <property type="project" value="InterPro"/>
</dbReference>
<evidence type="ECO:0000313" key="9">
    <source>
        <dbReference type="EMBL" id="KAK3870814.1"/>
    </source>
</evidence>
<dbReference type="CDD" id="cd00201">
    <property type="entry name" value="WW"/>
    <property type="match status" value="1"/>
</dbReference>
<evidence type="ECO:0008006" key="11">
    <source>
        <dbReference type="Google" id="ProtNLM"/>
    </source>
</evidence>
<dbReference type="PROSITE" id="PS50171">
    <property type="entry name" value="ZF_MATRIN"/>
    <property type="match status" value="1"/>
</dbReference>
<dbReference type="InterPro" id="IPR040023">
    <property type="entry name" value="WBP4"/>
</dbReference>
<dbReference type="PROSITE" id="PS50020">
    <property type="entry name" value="WW_DOMAIN_2"/>
    <property type="match status" value="1"/>
</dbReference>
<dbReference type="SUPFAM" id="SSF51045">
    <property type="entry name" value="WW domain"/>
    <property type="match status" value="1"/>
</dbReference>
<accession>A0AAE1FCB9</accession>
<keyword evidence="10" id="KW-1185">Reference proteome</keyword>
<dbReference type="InterPro" id="IPR001202">
    <property type="entry name" value="WW_dom"/>
</dbReference>
<dbReference type="InterPro" id="IPR000690">
    <property type="entry name" value="Matrin/U1-C_Znf_C2H2"/>
</dbReference>
<evidence type="ECO:0000256" key="5">
    <source>
        <dbReference type="ARBA" id="ARBA00023242"/>
    </source>
</evidence>
<dbReference type="Gene3D" id="3.30.160.60">
    <property type="entry name" value="Classic Zinc Finger"/>
    <property type="match status" value="1"/>
</dbReference>
<name>A0AAE1FCB9_PETCI</name>
<dbReference type="GO" id="GO:0008270">
    <property type="term" value="F:zinc ion binding"/>
    <property type="evidence" value="ECO:0007669"/>
    <property type="project" value="UniProtKB-KW"/>
</dbReference>
<dbReference type="Gene3D" id="2.20.70.10">
    <property type="match status" value="1"/>
</dbReference>
<evidence type="ECO:0000256" key="6">
    <source>
        <dbReference type="SAM" id="MobiDB-lite"/>
    </source>
</evidence>
<dbReference type="Proteomes" id="UP001286313">
    <property type="component" value="Unassembled WGS sequence"/>
</dbReference>
<evidence type="ECO:0000256" key="3">
    <source>
        <dbReference type="ARBA" id="ARBA00022771"/>
    </source>
</evidence>
<dbReference type="GO" id="GO:0071011">
    <property type="term" value="C:precatalytic spliceosome"/>
    <property type="evidence" value="ECO:0007669"/>
    <property type="project" value="TreeGrafter"/>
</dbReference>
<dbReference type="Pfam" id="PF06220">
    <property type="entry name" value="zf-U1"/>
    <property type="match status" value="1"/>
</dbReference>
<evidence type="ECO:0000256" key="4">
    <source>
        <dbReference type="ARBA" id="ARBA00022833"/>
    </source>
</evidence>
<reference evidence="9" key="1">
    <citation type="submission" date="2023-10" db="EMBL/GenBank/DDBJ databases">
        <title>Genome assemblies of two species of porcelain crab, Petrolisthes cinctipes and Petrolisthes manimaculis (Anomura: Porcellanidae).</title>
        <authorList>
            <person name="Angst P."/>
        </authorList>
    </citation>
    <scope>NUCLEOTIDE SEQUENCE</scope>
    <source>
        <strain evidence="9">PB745_01</strain>
        <tissue evidence="9">Gill</tissue>
    </source>
</reference>
<dbReference type="AlphaFoldDB" id="A0AAE1FCB9"/>
<dbReference type="PANTHER" id="PTHR13173">
    <property type="entry name" value="WW DOMAIN BINDING PROTEIN 4"/>
    <property type="match status" value="1"/>
</dbReference>
<dbReference type="SMART" id="SM00456">
    <property type="entry name" value="WW"/>
    <property type="match status" value="1"/>
</dbReference>
<comment type="subcellular location">
    <subcellularLocation>
        <location evidence="1">Nucleus</location>
    </subcellularLocation>
</comment>
<feature type="region of interest" description="Disordered" evidence="6">
    <location>
        <begin position="346"/>
        <end position="372"/>
    </location>
</feature>
<protein>
    <recommendedName>
        <fullName evidence="11">WW domain-binding protein 4</fullName>
    </recommendedName>
</protein>
<dbReference type="GO" id="GO:0003723">
    <property type="term" value="F:RNA binding"/>
    <property type="evidence" value="ECO:0007669"/>
    <property type="project" value="TreeGrafter"/>
</dbReference>
<evidence type="ECO:0000259" key="7">
    <source>
        <dbReference type="PROSITE" id="PS50020"/>
    </source>
</evidence>
<keyword evidence="2" id="KW-0479">Metal-binding</keyword>
<dbReference type="InterPro" id="IPR036020">
    <property type="entry name" value="WW_dom_sf"/>
</dbReference>
<evidence type="ECO:0000256" key="2">
    <source>
        <dbReference type="ARBA" id="ARBA00022723"/>
    </source>
</evidence>
<dbReference type="InterPro" id="IPR013085">
    <property type="entry name" value="U1-CZ_Znf_C2H2"/>
</dbReference>
<keyword evidence="4" id="KW-0862">Zinc</keyword>
<organism evidence="9 10">
    <name type="scientific">Petrolisthes cinctipes</name>
    <name type="common">Flat porcelain crab</name>
    <dbReference type="NCBI Taxonomy" id="88211"/>
    <lineage>
        <taxon>Eukaryota</taxon>
        <taxon>Metazoa</taxon>
        <taxon>Ecdysozoa</taxon>
        <taxon>Arthropoda</taxon>
        <taxon>Crustacea</taxon>
        <taxon>Multicrustacea</taxon>
        <taxon>Malacostraca</taxon>
        <taxon>Eumalacostraca</taxon>
        <taxon>Eucarida</taxon>
        <taxon>Decapoda</taxon>
        <taxon>Pleocyemata</taxon>
        <taxon>Anomura</taxon>
        <taxon>Galatheoidea</taxon>
        <taxon>Porcellanidae</taxon>
        <taxon>Petrolisthes</taxon>
    </lineage>
</organism>
<dbReference type="InterPro" id="IPR003604">
    <property type="entry name" value="Matrin/U1-like-C_Znf_C2H2"/>
</dbReference>
<evidence type="ECO:0000313" key="10">
    <source>
        <dbReference type="Proteomes" id="UP001286313"/>
    </source>
</evidence>
<feature type="compositionally biased region" description="Basic and acidic residues" evidence="6">
    <location>
        <begin position="178"/>
        <end position="197"/>
    </location>
</feature>
<feature type="region of interest" description="Disordered" evidence="6">
    <location>
        <begin position="239"/>
        <end position="286"/>
    </location>
</feature>
<feature type="domain" description="WW" evidence="7">
    <location>
        <begin position="203"/>
        <end position="230"/>
    </location>
</feature>
<dbReference type="EMBL" id="JAWQEG010002606">
    <property type="protein sequence ID" value="KAK3870814.1"/>
    <property type="molecule type" value="Genomic_DNA"/>
</dbReference>
<dbReference type="SMART" id="SM00451">
    <property type="entry name" value="ZnF_U1"/>
    <property type="match status" value="1"/>
</dbReference>